<comment type="caution">
    <text evidence="5">The sequence shown here is derived from an EMBL/GenBank/DDBJ whole genome shotgun (WGS) entry which is preliminary data.</text>
</comment>
<reference evidence="6" key="1">
    <citation type="journal article" date="2018" name="Proc. Natl. Acad. Sci. U.S.A.">
        <title>Linking secondary metabolites to gene clusters through genome sequencing of six diverse Aspergillus species.</title>
        <authorList>
            <person name="Kaerboelling I."/>
            <person name="Vesth T.C."/>
            <person name="Frisvad J.C."/>
            <person name="Nybo J.L."/>
            <person name="Theobald S."/>
            <person name="Kuo A."/>
            <person name="Bowyer P."/>
            <person name="Matsuda Y."/>
            <person name="Mondo S."/>
            <person name="Lyhne E.K."/>
            <person name="Kogle M.E."/>
            <person name="Clum A."/>
            <person name="Lipzen A."/>
            <person name="Salamov A."/>
            <person name="Ngan C.Y."/>
            <person name="Daum C."/>
            <person name="Chiniquy J."/>
            <person name="Barry K."/>
            <person name="LaButti K."/>
            <person name="Haridas S."/>
            <person name="Simmons B.A."/>
            <person name="Magnuson J.K."/>
            <person name="Mortensen U.H."/>
            <person name="Larsen T.O."/>
            <person name="Grigoriev I.V."/>
            <person name="Baker S.E."/>
            <person name="Andersen M.R."/>
        </authorList>
    </citation>
    <scope>NUCLEOTIDE SEQUENCE [LARGE SCALE GENOMIC DNA]</scope>
    <source>
        <strain evidence="6">IBT 16806</strain>
    </source>
</reference>
<evidence type="ECO:0000313" key="6">
    <source>
        <dbReference type="Proteomes" id="UP000234474"/>
    </source>
</evidence>
<keyword evidence="3" id="KW-1133">Transmembrane helix</keyword>
<dbReference type="PROSITE" id="PS51257">
    <property type="entry name" value="PROKAR_LIPOPROTEIN"/>
    <property type="match status" value="1"/>
</dbReference>
<evidence type="ECO:0000259" key="4">
    <source>
        <dbReference type="Pfam" id="PF00258"/>
    </source>
</evidence>
<dbReference type="GO" id="GO:0003958">
    <property type="term" value="F:NADPH-hemoprotein reductase activity"/>
    <property type="evidence" value="ECO:0007669"/>
    <property type="project" value="TreeGrafter"/>
</dbReference>
<evidence type="ECO:0000256" key="1">
    <source>
        <dbReference type="ARBA" id="ARBA00022630"/>
    </source>
</evidence>
<dbReference type="GeneID" id="36538545"/>
<dbReference type="RefSeq" id="XP_024680873.1">
    <property type="nucleotide sequence ID" value="XM_024831208.1"/>
</dbReference>
<dbReference type="InterPro" id="IPR017938">
    <property type="entry name" value="Riboflavin_synthase-like_b-brl"/>
</dbReference>
<dbReference type="EMBL" id="MSZS01000005">
    <property type="protein sequence ID" value="PKX92278.1"/>
    <property type="molecule type" value="Genomic_DNA"/>
</dbReference>
<keyword evidence="1" id="KW-0285">Flavoprotein</keyword>
<evidence type="ECO:0000256" key="3">
    <source>
        <dbReference type="SAM" id="Phobius"/>
    </source>
</evidence>
<keyword evidence="6" id="KW-1185">Reference proteome</keyword>
<organism evidence="5 6">
    <name type="scientific">Aspergillus novofumigatus (strain IBT 16806)</name>
    <dbReference type="NCBI Taxonomy" id="1392255"/>
    <lineage>
        <taxon>Eukaryota</taxon>
        <taxon>Fungi</taxon>
        <taxon>Dikarya</taxon>
        <taxon>Ascomycota</taxon>
        <taxon>Pezizomycotina</taxon>
        <taxon>Eurotiomycetes</taxon>
        <taxon>Eurotiomycetidae</taxon>
        <taxon>Eurotiales</taxon>
        <taxon>Aspergillaceae</taxon>
        <taxon>Aspergillus</taxon>
        <taxon>Aspergillus subgen. Fumigati</taxon>
    </lineage>
</organism>
<sequence length="424" mass="47173">MRRKFVIWLESSICPSLQGVFYAVFGCGHQDWSKTLYRIPILIDKLIQKAGATRLVTRGKANTAVSDLFSALEAWEENILLPVIREKFLLSRSNDGELLDPHPLQLSLGKPMRVGMHPDIVEPSVTGVRILGSPGTPKNVMRSSECPPGQSTKDGLESLGSIQPRRITLSRSSHSSRSNINALAFAQSDQDSQELLHFHDSYHSLVRDKRVSVVGLLEQFSLAALPVATFISVLLALLVRLYSLSMAPTFKPLHGSLTFSVANELAWSGNGRHLGIDQITSPRSRQDPGATHSTPQRKTLSIYQGIIPAHQSSFIVICAGSGLCPFYSFTQERIVWLQQGKALAKALLFFSCRGSSLDDLYYDELCEFESAGVVTVHRAYRRDPEHHLVKRCLYVTHRLVVEAQAIKNLWVHCDDLCLRVEECG</sequence>
<keyword evidence="3" id="KW-0472">Membrane</keyword>
<proteinExistence type="predicted"/>
<dbReference type="Gene3D" id="3.40.50.360">
    <property type="match status" value="1"/>
</dbReference>
<keyword evidence="3" id="KW-0812">Transmembrane</keyword>
<dbReference type="SUPFAM" id="SSF63380">
    <property type="entry name" value="Riboflavin synthase domain-like"/>
    <property type="match status" value="1"/>
</dbReference>
<dbReference type="InterPro" id="IPR001709">
    <property type="entry name" value="Flavoprot_Pyr_Nucl_cyt_Rdtase"/>
</dbReference>
<dbReference type="PRINTS" id="PR00371">
    <property type="entry name" value="FPNCR"/>
</dbReference>
<dbReference type="GO" id="GO:0005829">
    <property type="term" value="C:cytosol"/>
    <property type="evidence" value="ECO:0007669"/>
    <property type="project" value="TreeGrafter"/>
</dbReference>
<dbReference type="AlphaFoldDB" id="A0A2I1C3U6"/>
<dbReference type="PANTHER" id="PTHR19384">
    <property type="entry name" value="NITRIC OXIDE SYNTHASE-RELATED"/>
    <property type="match status" value="1"/>
</dbReference>
<dbReference type="Pfam" id="PF00258">
    <property type="entry name" value="Flavodoxin_1"/>
    <property type="match status" value="1"/>
</dbReference>
<dbReference type="SUPFAM" id="SSF52343">
    <property type="entry name" value="Ferredoxin reductase-like, C-terminal NADP-linked domain"/>
    <property type="match status" value="1"/>
</dbReference>
<feature type="transmembrane region" description="Helical" evidence="3">
    <location>
        <begin position="220"/>
        <end position="242"/>
    </location>
</feature>
<dbReference type="GO" id="GO:0010181">
    <property type="term" value="F:FMN binding"/>
    <property type="evidence" value="ECO:0007669"/>
    <property type="project" value="InterPro"/>
</dbReference>
<dbReference type="InterPro" id="IPR023173">
    <property type="entry name" value="NADPH_Cyt_P450_Rdtase_alpha"/>
</dbReference>
<dbReference type="Gene3D" id="1.20.990.10">
    <property type="entry name" value="NADPH-cytochrome p450 Reductase, Chain A, domain 3"/>
    <property type="match status" value="1"/>
</dbReference>
<dbReference type="InterPro" id="IPR029039">
    <property type="entry name" value="Flavoprotein-like_sf"/>
</dbReference>
<dbReference type="InterPro" id="IPR008254">
    <property type="entry name" value="Flavodoxin/NO_synth"/>
</dbReference>
<dbReference type="InterPro" id="IPR039261">
    <property type="entry name" value="FNR_nucleotide-bd"/>
</dbReference>
<gene>
    <name evidence="5" type="ORF">P174DRAFT_504497</name>
</gene>
<name>A0A2I1C3U6_ASPN1</name>
<accession>A0A2I1C3U6</accession>
<feature type="region of interest" description="Disordered" evidence="2">
    <location>
        <begin position="133"/>
        <end position="157"/>
    </location>
</feature>
<feature type="domain" description="Flavodoxin-like" evidence="4">
    <location>
        <begin position="9"/>
        <end position="75"/>
    </location>
</feature>
<evidence type="ECO:0000313" key="5">
    <source>
        <dbReference type="EMBL" id="PKX92278.1"/>
    </source>
</evidence>
<protein>
    <recommendedName>
        <fullName evidence="4">Flavodoxin-like domain-containing protein</fullName>
    </recommendedName>
</protein>
<feature type="region of interest" description="Disordered" evidence="2">
    <location>
        <begin position="277"/>
        <end position="296"/>
    </location>
</feature>
<evidence type="ECO:0000256" key="2">
    <source>
        <dbReference type="SAM" id="MobiDB-lite"/>
    </source>
</evidence>
<dbReference type="GO" id="GO:0050660">
    <property type="term" value="F:flavin adenine dinucleotide binding"/>
    <property type="evidence" value="ECO:0007669"/>
    <property type="project" value="TreeGrafter"/>
</dbReference>
<dbReference type="Proteomes" id="UP000234474">
    <property type="component" value="Unassembled WGS sequence"/>
</dbReference>
<dbReference type="STRING" id="1392255.A0A2I1C3U6"/>
<dbReference type="Gene3D" id="3.40.50.80">
    <property type="entry name" value="Nucleotide-binding domain of ferredoxin-NADP reductase (FNR) module"/>
    <property type="match status" value="1"/>
</dbReference>
<dbReference type="VEuPathDB" id="FungiDB:P174DRAFT_504497"/>
<dbReference type="SUPFAM" id="SSF52218">
    <property type="entry name" value="Flavoproteins"/>
    <property type="match status" value="1"/>
</dbReference>
<dbReference type="PANTHER" id="PTHR19384:SF127">
    <property type="entry name" value="BIFUNCTIONAL CYTOCHROME P450_NADPH--P450 REDUCTASE"/>
    <property type="match status" value="1"/>
</dbReference>